<reference evidence="11" key="8">
    <citation type="submission" date="2023-03" db="EMBL/GenBank/DDBJ databases">
        <title>Parabacteroides distasonis, a bacteria resistant against UC.</title>
        <authorList>
            <person name="Dai W."/>
        </authorList>
    </citation>
    <scope>NUCLEOTIDE SEQUENCE</scope>
    <source>
        <strain evidence="11">F1-28</strain>
    </source>
</reference>
<dbReference type="EMBL" id="WKMW01000001">
    <property type="protein sequence ID" value="MRY83015.1"/>
    <property type="molecule type" value="Genomic_DNA"/>
</dbReference>
<keyword evidence="1" id="KW-1133">Transmembrane helix</keyword>
<dbReference type="EMBL" id="NFJX01000008">
    <property type="protein sequence ID" value="OUP18858.1"/>
    <property type="molecule type" value="Genomic_DNA"/>
</dbReference>
<dbReference type="Proteomes" id="UP001221009">
    <property type="component" value="Chromosome"/>
</dbReference>
<evidence type="ECO:0000313" key="4">
    <source>
        <dbReference type="EMBL" id="MCB6518771.1"/>
    </source>
</evidence>
<organism evidence="3 12">
    <name type="scientific">Parabacteroides distasonis</name>
    <dbReference type="NCBI Taxonomy" id="823"/>
    <lineage>
        <taxon>Bacteria</taxon>
        <taxon>Pseudomonadati</taxon>
        <taxon>Bacteroidota</taxon>
        <taxon>Bacteroidia</taxon>
        <taxon>Bacteroidales</taxon>
        <taxon>Tannerellaceae</taxon>
        <taxon>Parabacteroides</taxon>
    </lineage>
</organism>
<keyword evidence="1" id="KW-0472">Membrane</keyword>
<reference evidence="10 18" key="5">
    <citation type="submission" date="2020-04" db="EMBL/GenBank/DDBJ databases">
        <title>Complete Genomes and Methylome analysis of CBBP consortium that reverse antibiotic-induced susceptibility to vancomycin-resistant Enterococcus faecium infection.</title>
        <authorList>
            <person name="Fomenkov A."/>
            <person name="Zhang Z."/>
            <person name="Pamer E."/>
            <person name="Roberts R.J."/>
        </authorList>
    </citation>
    <scope>NUCLEOTIDE SEQUENCE [LARGE SCALE GENOMIC DNA]</scope>
    <source>
        <strain evidence="18">CBBP</strain>
        <strain evidence="10">CBBP-1</strain>
    </source>
</reference>
<proteinExistence type="predicted"/>
<dbReference type="GeneID" id="93525838"/>
<reference evidence="4" key="6">
    <citation type="submission" date="2021-10" db="EMBL/GenBank/DDBJ databases">
        <title>Collection of gut derived symbiotic bacterial strains cultured from healthy donors.</title>
        <authorList>
            <person name="Lin H."/>
            <person name="Littmann E."/>
            <person name="Kohout C."/>
            <person name="Pamer E.G."/>
        </authorList>
    </citation>
    <scope>NUCLEOTIDE SEQUENCE</scope>
    <source>
        <strain evidence="4">DFI.2.94</strain>
    </source>
</reference>
<evidence type="ECO:0000313" key="10">
    <source>
        <dbReference type="EMBL" id="QJE27816.1"/>
    </source>
</evidence>
<evidence type="ECO:0000313" key="6">
    <source>
        <dbReference type="EMBL" id="MRY57652.1"/>
    </source>
</evidence>
<reference evidence="5" key="7">
    <citation type="submission" date="2023-01" db="EMBL/GenBank/DDBJ databases">
        <title>Human gut microbiome strain richness.</title>
        <authorList>
            <person name="Chen-Liaw A."/>
        </authorList>
    </citation>
    <scope>NUCLEOTIDE SEQUENCE</scope>
    <source>
        <strain evidence="5">D35st1_E5_D35t1_190705</strain>
    </source>
</reference>
<dbReference type="Proteomes" id="UP000095591">
    <property type="component" value="Unassembled WGS sequence"/>
</dbReference>
<evidence type="ECO:0000313" key="11">
    <source>
        <dbReference type="EMBL" id="WET65315.1"/>
    </source>
</evidence>
<dbReference type="EMBL" id="CZBM01000001">
    <property type="protein sequence ID" value="CUP46526.1"/>
    <property type="molecule type" value="Genomic_DNA"/>
</dbReference>
<feature type="transmembrane region" description="Helical" evidence="1">
    <location>
        <begin position="21"/>
        <end position="46"/>
    </location>
</feature>
<dbReference type="EMBL" id="CP051672">
    <property type="protein sequence ID" value="QJE27816.1"/>
    <property type="molecule type" value="Genomic_DNA"/>
</dbReference>
<dbReference type="Proteomes" id="UP001211522">
    <property type="component" value="Unassembled WGS sequence"/>
</dbReference>
<evidence type="ECO:0000313" key="8">
    <source>
        <dbReference type="EMBL" id="MRZ04968.1"/>
    </source>
</evidence>
<evidence type="ECO:0000313" key="9">
    <source>
        <dbReference type="EMBL" id="OUP18858.1"/>
    </source>
</evidence>
<dbReference type="EMBL" id="CYXP01000001">
    <property type="protein sequence ID" value="CUM74175.1"/>
    <property type="molecule type" value="Genomic_DNA"/>
</dbReference>
<name>A0A174NFT3_PARDI</name>
<reference evidence="9" key="3">
    <citation type="journal article" date="2018" name="BMC Genomics">
        <title>Whole genome sequencing and function prediction of 133 gut anaerobes isolated from chicken caecum in pure cultures.</title>
        <authorList>
            <person name="Medvecky M."/>
            <person name="Cejkova D."/>
            <person name="Polansky O."/>
            <person name="Karasova D."/>
            <person name="Kubasova T."/>
            <person name="Cizek A."/>
            <person name="Rychlik I."/>
        </authorList>
    </citation>
    <scope>NUCLEOTIDE SEQUENCE</scope>
    <source>
        <strain evidence="9">An199</strain>
    </source>
</reference>
<evidence type="ECO:0000313" key="16">
    <source>
        <dbReference type="Proteomes" id="UP000463337"/>
    </source>
</evidence>
<protein>
    <submittedName>
        <fullName evidence="3">Uncharacterized protein</fullName>
    </submittedName>
</protein>
<gene>
    <name evidence="9" type="ORF">B5F32_10565</name>
    <name evidence="2" type="ORF">ERS852429_00324</name>
    <name evidence="3" type="ORF">ERS852560_00040</name>
    <name evidence="8" type="ORF">GKD54_01795</name>
    <name evidence="7" type="ORF">GKD58_01795</name>
    <name evidence="6" type="ORF">GKD59_06965</name>
    <name evidence="10" type="ORF">HHO38_05475</name>
    <name evidence="4" type="ORF">LI194_13295</name>
    <name evidence="11" type="ORF">P2T59_04840</name>
    <name evidence="5" type="ORF">PN612_19510</name>
</gene>
<reference evidence="12 13" key="1">
    <citation type="submission" date="2015-09" db="EMBL/GenBank/DDBJ databases">
        <authorList>
            <consortium name="Pathogen Informatics"/>
        </authorList>
    </citation>
    <scope>NUCLEOTIDE SEQUENCE [LARGE SCALE GENOMIC DNA]</scope>
    <source>
        <strain evidence="2 13">2789STDY5608872</strain>
        <strain evidence="3 12">2789STDY5834948</strain>
    </source>
</reference>
<dbReference type="Proteomes" id="UP000450599">
    <property type="component" value="Unassembled WGS sequence"/>
</dbReference>
<evidence type="ECO:0000313" key="15">
    <source>
        <dbReference type="Proteomes" id="UP000450599"/>
    </source>
</evidence>
<keyword evidence="1" id="KW-0812">Transmembrane</keyword>
<dbReference type="Proteomes" id="UP000195950">
    <property type="component" value="Unassembled WGS sequence"/>
</dbReference>
<feature type="transmembrane region" description="Helical" evidence="1">
    <location>
        <begin position="52"/>
        <end position="69"/>
    </location>
</feature>
<evidence type="ECO:0000256" key="1">
    <source>
        <dbReference type="SAM" id="Phobius"/>
    </source>
</evidence>
<sequence length="77" mass="8992">MGNWERQQTMRKERDKVRRETLGKFFFDLAKLMFTTMVLGEMLLLAKDIGDINNWGMLNIGILGTYLLARVGNRILK</sequence>
<dbReference type="AlphaFoldDB" id="A0A174NFT3"/>
<evidence type="ECO:0000313" key="13">
    <source>
        <dbReference type="Proteomes" id="UP000095591"/>
    </source>
</evidence>
<dbReference type="Proteomes" id="UP000471216">
    <property type="component" value="Unassembled WGS sequence"/>
</dbReference>
<reference evidence="14" key="2">
    <citation type="submission" date="2017-04" db="EMBL/GenBank/DDBJ databases">
        <title>Function of individual gut microbiota members based on whole genome sequencing of pure cultures obtained from chicken caecum.</title>
        <authorList>
            <person name="Medvecky M."/>
            <person name="Cejkova D."/>
            <person name="Polansky O."/>
            <person name="Karasova D."/>
            <person name="Kubasova T."/>
            <person name="Cizek A."/>
            <person name="Rychlik I."/>
        </authorList>
    </citation>
    <scope>NUCLEOTIDE SEQUENCE [LARGE SCALE GENOMIC DNA]</scope>
    <source>
        <strain evidence="14">An199</strain>
    </source>
</reference>
<dbReference type="EMBL" id="JAJCNI010000015">
    <property type="protein sequence ID" value="MCB6518771.1"/>
    <property type="molecule type" value="Genomic_DNA"/>
</dbReference>
<evidence type="ECO:0000313" key="17">
    <source>
        <dbReference type="Proteomes" id="UP000471216"/>
    </source>
</evidence>
<dbReference type="Proteomes" id="UP000463337">
    <property type="component" value="Unassembled WGS sequence"/>
</dbReference>
<dbReference type="Proteomes" id="UP001198806">
    <property type="component" value="Unassembled WGS sequence"/>
</dbReference>
<dbReference type="EMBL" id="CP120353">
    <property type="protein sequence ID" value="WET65315.1"/>
    <property type="molecule type" value="Genomic_DNA"/>
</dbReference>
<dbReference type="Proteomes" id="UP000095332">
    <property type="component" value="Unassembled WGS sequence"/>
</dbReference>
<reference evidence="15 16" key="4">
    <citation type="journal article" date="2019" name="Nat. Med.">
        <title>A library of human gut bacterial isolates paired with longitudinal multiomics data enables mechanistic microbiome research.</title>
        <authorList>
            <person name="Poyet M."/>
            <person name="Groussin M."/>
            <person name="Gibbons S.M."/>
            <person name="Avila-Pacheco J."/>
            <person name="Jiang X."/>
            <person name="Kearney S.M."/>
            <person name="Perrotta A.R."/>
            <person name="Berdy B."/>
            <person name="Zhao S."/>
            <person name="Lieberman T.D."/>
            <person name="Swanson P.K."/>
            <person name="Smith M."/>
            <person name="Roesemann S."/>
            <person name="Alexander J.E."/>
            <person name="Rich S.A."/>
            <person name="Livny J."/>
            <person name="Vlamakis H."/>
            <person name="Clish C."/>
            <person name="Bullock K."/>
            <person name="Deik A."/>
            <person name="Scott J."/>
            <person name="Pierce K.A."/>
            <person name="Xavier R.J."/>
            <person name="Alm E.J."/>
        </authorList>
    </citation>
    <scope>NUCLEOTIDE SEQUENCE [LARGE SCALE GENOMIC DNA]</scope>
    <source>
        <strain evidence="8 17">BIOML-A10</strain>
        <strain evidence="7 15">BIOML-A11</strain>
        <strain evidence="6 16">BIOML-A41</strain>
    </source>
</reference>
<evidence type="ECO:0000313" key="2">
    <source>
        <dbReference type="EMBL" id="CUM74175.1"/>
    </source>
</evidence>
<evidence type="ECO:0000313" key="5">
    <source>
        <dbReference type="EMBL" id="MDB9140681.1"/>
    </source>
</evidence>
<evidence type="ECO:0000313" key="3">
    <source>
        <dbReference type="EMBL" id="CUP46526.1"/>
    </source>
</evidence>
<evidence type="ECO:0000313" key="18">
    <source>
        <dbReference type="Proteomes" id="UP000501982"/>
    </source>
</evidence>
<dbReference type="RefSeq" id="WP_005862659.1">
    <property type="nucleotide sequence ID" value="NZ_AP019729.1"/>
</dbReference>
<evidence type="ECO:0000313" key="12">
    <source>
        <dbReference type="Proteomes" id="UP000095332"/>
    </source>
</evidence>
<evidence type="ECO:0000313" key="14">
    <source>
        <dbReference type="Proteomes" id="UP000195950"/>
    </source>
</evidence>
<dbReference type="EMBL" id="WKLT01000005">
    <property type="protein sequence ID" value="MRY57652.1"/>
    <property type="molecule type" value="Genomic_DNA"/>
</dbReference>
<dbReference type="EMBL" id="JAQMPX010000143">
    <property type="protein sequence ID" value="MDB9140681.1"/>
    <property type="molecule type" value="Genomic_DNA"/>
</dbReference>
<evidence type="ECO:0000313" key="7">
    <source>
        <dbReference type="EMBL" id="MRY83015.1"/>
    </source>
</evidence>
<accession>A0A174NFT3</accession>
<dbReference type="EMBL" id="WKMX01000001">
    <property type="protein sequence ID" value="MRZ04968.1"/>
    <property type="molecule type" value="Genomic_DNA"/>
</dbReference>
<dbReference type="Proteomes" id="UP000501982">
    <property type="component" value="Chromosome"/>
</dbReference>